<organism evidence="1 2">
    <name type="scientific">Timema podura</name>
    <name type="common">Walking stick</name>
    <dbReference type="NCBI Taxonomy" id="61482"/>
    <lineage>
        <taxon>Eukaryota</taxon>
        <taxon>Metazoa</taxon>
        <taxon>Ecdysozoa</taxon>
        <taxon>Arthropoda</taxon>
        <taxon>Hexapoda</taxon>
        <taxon>Insecta</taxon>
        <taxon>Pterygota</taxon>
        <taxon>Neoptera</taxon>
        <taxon>Polyneoptera</taxon>
        <taxon>Phasmatodea</taxon>
        <taxon>Timematodea</taxon>
        <taxon>Timematoidea</taxon>
        <taxon>Timematidae</taxon>
        <taxon>Timema</taxon>
    </lineage>
</organism>
<feature type="non-terminal residue" evidence="1">
    <location>
        <position position="161"/>
    </location>
</feature>
<protein>
    <submittedName>
        <fullName evidence="1">Uncharacterized protein</fullName>
    </submittedName>
</protein>
<reference evidence="1" key="1">
    <citation type="submission" date="2021-03" db="EMBL/GenBank/DDBJ databases">
        <authorList>
            <person name="Tran Van P."/>
        </authorList>
    </citation>
    <scope>NUCLEOTIDE SEQUENCE</scope>
</reference>
<dbReference type="EMBL" id="CAJPIN010042733">
    <property type="protein sequence ID" value="CAG2065399.1"/>
    <property type="molecule type" value="Genomic_DNA"/>
</dbReference>
<evidence type="ECO:0000313" key="1">
    <source>
        <dbReference type="EMBL" id="CAG2065399.1"/>
    </source>
</evidence>
<evidence type="ECO:0000313" key="2">
    <source>
        <dbReference type="Proteomes" id="UP001153148"/>
    </source>
</evidence>
<proteinExistence type="predicted"/>
<sequence length="161" mass="17243">MASSISKHRYHPIPRTSLVASVSSVSLVAPSLVPRAALTPALGLVTQTHVPLAVKWCDCLATALSIKNMSGVASGCWPIRVSELTCRAVVTNAPGITRVVTVVELHVILGTAPIQSFVTRRSKYTARAVDCGKSSRVMLCGLDKPPWTATSSANRRKKRRI</sequence>
<name>A0ABN7PC89_TIMPD</name>
<dbReference type="Proteomes" id="UP001153148">
    <property type="component" value="Unassembled WGS sequence"/>
</dbReference>
<keyword evidence="2" id="KW-1185">Reference proteome</keyword>
<comment type="caution">
    <text evidence="1">The sequence shown here is derived from an EMBL/GenBank/DDBJ whole genome shotgun (WGS) entry which is preliminary data.</text>
</comment>
<accession>A0ABN7PC89</accession>
<gene>
    <name evidence="1" type="ORF">TPAB3V08_LOCUS12343</name>
</gene>